<accession>A0A9N9WVJ7</accession>
<dbReference type="AlphaFoldDB" id="A0A9N9WVJ7"/>
<dbReference type="PROSITE" id="PS50002">
    <property type="entry name" value="SH3"/>
    <property type="match status" value="1"/>
</dbReference>
<organism evidence="6 7">
    <name type="scientific">Chironomus riparius</name>
    <dbReference type="NCBI Taxonomy" id="315576"/>
    <lineage>
        <taxon>Eukaryota</taxon>
        <taxon>Metazoa</taxon>
        <taxon>Ecdysozoa</taxon>
        <taxon>Arthropoda</taxon>
        <taxon>Hexapoda</taxon>
        <taxon>Insecta</taxon>
        <taxon>Pterygota</taxon>
        <taxon>Neoptera</taxon>
        <taxon>Endopterygota</taxon>
        <taxon>Diptera</taxon>
        <taxon>Nematocera</taxon>
        <taxon>Chironomoidea</taxon>
        <taxon>Chironomidae</taxon>
        <taxon>Chironominae</taxon>
        <taxon>Chironomus</taxon>
    </lineage>
</organism>
<feature type="compositionally biased region" description="Polar residues" evidence="3">
    <location>
        <begin position="552"/>
        <end position="564"/>
    </location>
</feature>
<dbReference type="InterPro" id="IPR001660">
    <property type="entry name" value="SAM"/>
</dbReference>
<evidence type="ECO:0000313" key="7">
    <source>
        <dbReference type="Proteomes" id="UP001153620"/>
    </source>
</evidence>
<dbReference type="InterPro" id="IPR013761">
    <property type="entry name" value="SAM/pointed_sf"/>
</dbReference>
<dbReference type="Gene3D" id="1.10.150.50">
    <property type="entry name" value="Transcription Factor, Ets-1"/>
    <property type="match status" value="1"/>
</dbReference>
<evidence type="ECO:0000256" key="2">
    <source>
        <dbReference type="PROSITE-ProRule" id="PRU00192"/>
    </source>
</evidence>
<dbReference type="Pfam" id="PF00536">
    <property type="entry name" value="SAM_1"/>
    <property type="match status" value="1"/>
</dbReference>
<feature type="domain" description="SAM" evidence="5">
    <location>
        <begin position="650"/>
        <end position="714"/>
    </location>
</feature>
<evidence type="ECO:0000259" key="4">
    <source>
        <dbReference type="PROSITE" id="PS50002"/>
    </source>
</evidence>
<feature type="region of interest" description="Disordered" evidence="3">
    <location>
        <begin position="542"/>
        <end position="564"/>
    </location>
</feature>
<dbReference type="SUPFAM" id="SSF50044">
    <property type="entry name" value="SH3-domain"/>
    <property type="match status" value="1"/>
</dbReference>
<gene>
    <name evidence="6" type="ORF">CHIRRI_LOCUS10474</name>
</gene>
<feature type="region of interest" description="Disordered" evidence="3">
    <location>
        <begin position="718"/>
        <end position="762"/>
    </location>
</feature>
<feature type="domain" description="SH3" evidence="4">
    <location>
        <begin position="574"/>
        <end position="635"/>
    </location>
</feature>
<evidence type="ECO:0000313" key="6">
    <source>
        <dbReference type="EMBL" id="CAG9807628.1"/>
    </source>
</evidence>
<dbReference type="InterPro" id="IPR051725">
    <property type="entry name" value="SAM-SH3_domain_protein"/>
</dbReference>
<feature type="compositionally biased region" description="Acidic residues" evidence="3">
    <location>
        <begin position="405"/>
        <end position="415"/>
    </location>
</feature>
<feature type="region of interest" description="Disordered" evidence="3">
    <location>
        <begin position="111"/>
        <end position="133"/>
    </location>
</feature>
<evidence type="ECO:0008006" key="8">
    <source>
        <dbReference type="Google" id="ProtNLM"/>
    </source>
</evidence>
<feature type="compositionally biased region" description="Low complexity" evidence="3">
    <location>
        <begin position="841"/>
        <end position="851"/>
    </location>
</feature>
<keyword evidence="1 2" id="KW-0728">SH3 domain</keyword>
<dbReference type="InterPro" id="IPR001452">
    <property type="entry name" value="SH3_domain"/>
</dbReference>
<dbReference type="Proteomes" id="UP001153620">
    <property type="component" value="Chromosome 3"/>
</dbReference>
<feature type="region of interest" description="Disordered" evidence="3">
    <location>
        <begin position="817"/>
        <end position="858"/>
    </location>
</feature>
<dbReference type="Gene3D" id="2.30.30.40">
    <property type="entry name" value="SH3 Domains"/>
    <property type="match status" value="1"/>
</dbReference>
<sequence>MYDGGRGHLDGLASVYCELLMAPFNDVLSSLEDARLRAWSQRSPKHYPGMNRGHRGNSNQLGMLPNSHSQPIYVPGKYSPSSCLSDKEEDEIYGFGYGCFAPRVGRNTLQSMQSQMPQQQQSLPNNSTNVPVTQQSCLSPRSAYFYELPPADGREANKKRTTLARLLRGLKTVNRRANQNASAGAQIKQTHERLRHFQMNGGPQPSFEETIHRLKVQEALRKKEKFQREHEEILRDIRQGLMQQGRKDDTYMYDDTIATSNYRNIHPHQHWYDEPPYESDPDDFLMAGLGPAATIQGARVCYTTSGPGVISLRSAGDISISQQRPIRRGLIVPQQPPNPPTIIPLKRSHDVRGVSGDYAASVSDIHSVTSRLSQVSVGTNHCTTRYRTLSGGIGNSPSPTHSSDYVDDDDDDEDDLTTNTAVLNGLTNSSIVGNSTSNGSCGTAGSTSTNVMMTNNLKSKRNNLSSHLHKTSSTISYQKATVHYSNDARNSPKDLLKDNSISFNNNNNSNSRNLNVTGMGATKDDRSSISDQAFHCSASSVESLPSASGSSTQALVRSGSPNSSLSADDRATILPICRAKAIVDSATFPYEKDALKFKKGDIIDVLSMNASGVWKGCMNGRIGHFKFINVEVMPEQKGKALNKLDRTRNTCPSTVDELLNRIGLKEYTSVFVLNGYEDLELFKELEPADLDYLGILNQEHRAKLLAAVQLLHAIDSAGSDDVAGSSSENDDSRIQKKNSLSPFGRRHFPRDSGCYEGSPLPNINSIQSNDDANCLDSVVTQCSNELMKRVDNLRRTKDDSTTPKSLNRLTKKGLLGGAGIDDFSSSRSSSGGGALSEKSSDSGVSSSSLSSGPIKNNL</sequence>
<reference evidence="6" key="1">
    <citation type="submission" date="2022-01" db="EMBL/GenBank/DDBJ databases">
        <authorList>
            <person name="King R."/>
        </authorList>
    </citation>
    <scope>NUCLEOTIDE SEQUENCE</scope>
</reference>
<feature type="region of interest" description="Disordered" evidence="3">
    <location>
        <begin position="388"/>
        <end position="415"/>
    </location>
</feature>
<protein>
    <recommendedName>
        <fullName evidence="8">SAM and SH3 domain-containing protein 3</fullName>
    </recommendedName>
</protein>
<feature type="compositionally biased region" description="Low complexity" evidence="3">
    <location>
        <begin position="542"/>
        <end position="551"/>
    </location>
</feature>
<dbReference type="SUPFAM" id="SSF47769">
    <property type="entry name" value="SAM/Pointed domain"/>
    <property type="match status" value="1"/>
</dbReference>
<evidence type="ECO:0000259" key="5">
    <source>
        <dbReference type="PROSITE" id="PS50105"/>
    </source>
</evidence>
<dbReference type="PANTHER" id="PTHR12301:SF10">
    <property type="match status" value="1"/>
</dbReference>
<dbReference type="OrthoDB" id="10047268at2759"/>
<dbReference type="SMART" id="SM00454">
    <property type="entry name" value="SAM"/>
    <property type="match status" value="1"/>
</dbReference>
<dbReference type="PANTHER" id="PTHR12301">
    <property type="entry name" value="SAM-DOMAIN, SH3 AND NUCLEAR LOCALIZATION SIGNALS PROTEIN RELATED"/>
    <property type="match status" value="1"/>
</dbReference>
<dbReference type="PROSITE" id="PS50105">
    <property type="entry name" value="SAM_DOMAIN"/>
    <property type="match status" value="1"/>
</dbReference>
<evidence type="ECO:0000256" key="3">
    <source>
        <dbReference type="SAM" id="MobiDB-lite"/>
    </source>
</evidence>
<dbReference type="EMBL" id="OU895879">
    <property type="protein sequence ID" value="CAG9807628.1"/>
    <property type="molecule type" value="Genomic_DNA"/>
</dbReference>
<evidence type="ECO:0000256" key="1">
    <source>
        <dbReference type="ARBA" id="ARBA00022443"/>
    </source>
</evidence>
<proteinExistence type="predicted"/>
<reference evidence="6" key="2">
    <citation type="submission" date="2022-10" db="EMBL/GenBank/DDBJ databases">
        <authorList>
            <consortium name="ENA_rothamsted_submissions"/>
            <consortium name="culmorum"/>
            <person name="King R."/>
        </authorList>
    </citation>
    <scope>NUCLEOTIDE SEQUENCE</scope>
</reference>
<dbReference type="InterPro" id="IPR036028">
    <property type="entry name" value="SH3-like_dom_sf"/>
</dbReference>
<feature type="compositionally biased region" description="Low complexity" evidence="3">
    <location>
        <begin position="718"/>
        <end position="727"/>
    </location>
</feature>
<feature type="region of interest" description="Disordered" evidence="3">
    <location>
        <begin position="503"/>
        <end position="526"/>
    </location>
</feature>
<feature type="compositionally biased region" description="Low complexity" evidence="3">
    <location>
        <begin position="503"/>
        <end position="515"/>
    </location>
</feature>
<keyword evidence="7" id="KW-1185">Reference proteome</keyword>
<name>A0A9N9WVJ7_9DIPT</name>
<feature type="compositionally biased region" description="Low complexity" evidence="3">
    <location>
        <begin position="111"/>
        <end position="127"/>
    </location>
</feature>